<accession>A0A1Q9F772</accession>
<reference evidence="1 2" key="1">
    <citation type="submission" date="2016-02" db="EMBL/GenBank/DDBJ databases">
        <title>Genome analysis of coral dinoflagellate symbionts highlights evolutionary adaptations to a symbiotic lifestyle.</title>
        <authorList>
            <person name="Aranda M."/>
            <person name="Li Y."/>
            <person name="Liew Y.J."/>
            <person name="Baumgarten S."/>
            <person name="Simakov O."/>
            <person name="Wilson M."/>
            <person name="Piel J."/>
            <person name="Ashoor H."/>
            <person name="Bougouffa S."/>
            <person name="Bajic V.B."/>
            <person name="Ryu T."/>
            <person name="Ravasi T."/>
            <person name="Bayer T."/>
            <person name="Micklem G."/>
            <person name="Kim H."/>
            <person name="Bhak J."/>
            <person name="Lajeunesse T.C."/>
            <person name="Voolstra C.R."/>
        </authorList>
    </citation>
    <scope>NUCLEOTIDE SEQUENCE [LARGE SCALE GENOMIC DNA]</scope>
    <source>
        <strain evidence="1 2">CCMP2467</strain>
    </source>
</reference>
<gene>
    <name evidence="1" type="ORF">AK812_SmicGene293</name>
</gene>
<dbReference type="EMBL" id="LSRX01000003">
    <property type="protein sequence ID" value="OLQ15472.1"/>
    <property type="molecule type" value="Genomic_DNA"/>
</dbReference>
<dbReference type="Proteomes" id="UP000186817">
    <property type="component" value="Unassembled WGS sequence"/>
</dbReference>
<evidence type="ECO:0000313" key="2">
    <source>
        <dbReference type="Proteomes" id="UP000186817"/>
    </source>
</evidence>
<dbReference type="AlphaFoldDB" id="A0A1Q9F772"/>
<comment type="caution">
    <text evidence="1">The sequence shown here is derived from an EMBL/GenBank/DDBJ whole genome shotgun (WGS) entry which is preliminary data.</text>
</comment>
<proteinExistence type="predicted"/>
<name>A0A1Q9F772_SYMMI</name>
<sequence>MRRTAPTSAGGAWAGSPRRCLAVATTAAPLFGWPGADRKEACGPWSDCMRQGAEDHLAWQWPEFDSDVPSEVEEAIAEGVTPCAHVNATAGLYIGLLAKSFTLSPKEGGPKKPDHFPCSCMTER</sequence>
<organism evidence="1 2">
    <name type="scientific">Symbiodinium microadriaticum</name>
    <name type="common">Dinoflagellate</name>
    <name type="synonym">Zooxanthella microadriatica</name>
    <dbReference type="NCBI Taxonomy" id="2951"/>
    <lineage>
        <taxon>Eukaryota</taxon>
        <taxon>Sar</taxon>
        <taxon>Alveolata</taxon>
        <taxon>Dinophyceae</taxon>
        <taxon>Suessiales</taxon>
        <taxon>Symbiodiniaceae</taxon>
        <taxon>Symbiodinium</taxon>
    </lineage>
</organism>
<keyword evidence="2" id="KW-1185">Reference proteome</keyword>
<evidence type="ECO:0000313" key="1">
    <source>
        <dbReference type="EMBL" id="OLQ15472.1"/>
    </source>
</evidence>
<protein>
    <submittedName>
        <fullName evidence="1">Uncharacterized protein</fullName>
    </submittedName>
</protein>